<dbReference type="STRING" id="7395.A0A1A9VGW3"/>
<dbReference type="InterPro" id="IPR013149">
    <property type="entry name" value="ADH-like_C"/>
</dbReference>
<dbReference type="VEuPathDB" id="VectorBase:GAUT036806"/>
<evidence type="ECO:0000256" key="5">
    <source>
        <dbReference type="ARBA" id="ARBA00023002"/>
    </source>
</evidence>
<evidence type="ECO:0000256" key="2">
    <source>
        <dbReference type="ARBA" id="ARBA00008072"/>
    </source>
</evidence>
<dbReference type="GO" id="GO:0003939">
    <property type="term" value="F:L-iditol 2-dehydrogenase (NAD+) activity"/>
    <property type="evidence" value="ECO:0007669"/>
    <property type="project" value="TreeGrafter"/>
</dbReference>
<accession>A0A1A9VGW3</accession>
<feature type="domain" description="Alcohol dehydrogenase-like C-terminal" evidence="6">
    <location>
        <begin position="6"/>
        <end position="121"/>
    </location>
</feature>
<name>A0A1A9VGW3_GLOAU</name>
<dbReference type="GO" id="GO:0046872">
    <property type="term" value="F:metal ion binding"/>
    <property type="evidence" value="ECO:0007669"/>
    <property type="project" value="UniProtKB-KW"/>
</dbReference>
<dbReference type="Gene3D" id="3.40.50.720">
    <property type="entry name" value="NAD(P)-binding Rossmann-like Domain"/>
    <property type="match status" value="1"/>
</dbReference>
<keyword evidence="4" id="KW-0862">Zinc</keyword>
<dbReference type="Pfam" id="PF00107">
    <property type="entry name" value="ADH_zinc_N"/>
    <property type="match status" value="1"/>
</dbReference>
<keyword evidence="8" id="KW-1185">Reference proteome</keyword>
<dbReference type="AlphaFoldDB" id="A0A1A9VGW3"/>
<reference evidence="7" key="1">
    <citation type="submission" date="2020-05" db="UniProtKB">
        <authorList>
            <consortium name="EnsemblMetazoa"/>
        </authorList>
    </citation>
    <scope>IDENTIFICATION</scope>
    <source>
        <strain evidence="7">TTRI</strain>
    </source>
</reference>
<comment type="similarity">
    <text evidence="2">Belongs to the zinc-containing alcohol dehydrogenase family.</text>
</comment>
<organism evidence="7 8">
    <name type="scientific">Glossina austeni</name>
    <name type="common">Savannah tsetse fly</name>
    <dbReference type="NCBI Taxonomy" id="7395"/>
    <lineage>
        <taxon>Eukaryota</taxon>
        <taxon>Metazoa</taxon>
        <taxon>Ecdysozoa</taxon>
        <taxon>Arthropoda</taxon>
        <taxon>Hexapoda</taxon>
        <taxon>Insecta</taxon>
        <taxon>Pterygota</taxon>
        <taxon>Neoptera</taxon>
        <taxon>Endopterygota</taxon>
        <taxon>Diptera</taxon>
        <taxon>Brachycera</taxon>
        <taxon>Muscomorpha</taxon>
        <taxon>Hippoboscoidea</taxon>
        <taxon>Glossinidae</taxon>
        <taxon>Glossina</taxon>
    </lineage>
</organism>
<evidence type="ECO:0000259" key="6">
    <source>
        <dbReference type="Pfam" id="PF00107"/>
    </source>
</evidence>
<sequence>MVGSGPVGLATPIVCQAVGASKVMVIDKKEDCLEIAKGFGNMIMPLDDSDGKDLNKTAKKIHDCMGCILDKSTGCGGTCCLIGMASGNFTGFPLMDNVMREVMITANFRYCYDYPAAIAIAANSQYDLEKMISY</sequence>
<comment type="cofactor">
    <cofactor evidence="1">
        <name>Zn(2+)</name>
        <dbReference type="ChEBI" id="CHEBI:29105"/>
    </cofactor>
</comment>
<dbReference type="SUPFAM" id="SSF51735">
    <property type="entry name" value="NAD(P)-binding Rossmann-fold domains"/>
    <property type="match status" value="1"/>
</dbReference>
<dbReference type="InterPro" id="IPR036291">
    <property type="entry name" value="NAD(P)-bd_dom_sf"/>
</dbReference>
<evidence type="ECO:0000313" key="7">
    <source>
        <dbReference type="EnsemblMetazoa" id="GAUT036806-PA"/>
    </source>
</evidence>
<dbReference type="EnsemblMetazoa" id="GAUT036806-RA">
    <property type="protein sequence ID" value="GAUT036806-PA"/>
    <property type="gene ID" value="GAUT036806"/>
</dbReference>
<keyword evidence="5" id="KW-0560">Oxidoreductase</keyword>
<protein>
    <recommendedName>
        <fullName evidence="6">Alcohol dehydrogenase-like C-terminal domain-containing protein</fullName>
    </recommendedName>
</protein>
<evidence type="ECO:0000256" key="4">
    <source>
        <dbReference type="ARBA" id="ARBA00022833"/>
    </source>
</evidence>
<dbReference type="PANTHER" id="PTHR43161:SF9">
    <property type="entry name" value="SORBITOL DEHYDROGENASE"/>
    <property type="match status" value="1"/>
</dbReference>
<keyword evidence="3" id="KW-0479">Metal-binding</keyword>
<dbReference type="GO" id="GO:0006062">
    <property type="term" value="P:sorbitol catabolic process"/>
    <property type="evidence" value="ECO:0007669"/>
    <property type="project" value="TreeGrafter"/>
</dbReference>
<dbReference type="Proteomes" id="UP000078200">
    <property type="component" value="Unassembled WGS sequence"/>
</dbReference>
<dbReference type="PANTHER" id="PTHR43161">
    <property type="entry name" value="SORBITOL DEHYDROGENASE"/>
    <property type="match status" value="1"/>
</dbReference>
<evidence type="ECO:0000256" key="1">
    <source>
        <dbReference type="ARBA" id="ARBA00001947"/>
    </source>
</evidence>
<evidence type="ECO:0000256" key="3">
    <source>
        <dbReference type="ARBA" id="ARBA00022723"/>
    </source>
</evidence>
<evidence type="ECO:0000313" key="8">
    <source>
        <dbReference type="Proteomes" id="UP000078200"/>
    </source>
</evidence>
<proteinExistence type="inferred from homology"/>
<dbReference type="Gene3D" id="3.90.180.10">
    <property type="entry name" value="Medium-chain alcohol dehydrogenases, catalytic domain"/>
    <property type="match status" value="1"/>
</dbReference>